<evidence type="ECO:0000256" key="2">
    <source>
        <dbReference type="ARBA" id="ARBA00008034"/>
    </source>
</evidence>
<dbReference type="SUPFAM" id="SSF81345">
    <property type="entry name" value="ABC transporter involved in vitamin B12 uptake, BtuC"/>
    <property type="match status" value="1"/>
</dbReference>
<keyword evidence="6" id="KW-0813">Transport</keyword>
<evidence type="ECO:0008006" key="10">
    <source>
        <dbReference type="Google" id="ProtNLM"/>
    </source>
</evidence>
<gene>
    <name evidence="8" type="ORF">A2W54_04230</name>
</gene>
<dbReference type="EMBL" id="MFHI01000023">
    <property type="protein sequence ID" value="OGF78646.1"/>
    <property type="molecule type" value="Genomic_DNA"/>
</dbReference>
<dbReference type="Proteomes" id="UP000178425">
    <property type="component" value="Unassembled WGS sequence"/>
</dbReference>
<keyword evidence="5 7" id="KW-0472">Membrane</keyword>
<feature type="transmembrane region" description="Helical" evidence="7">
    <location>
        <begin position="234"/>
        <end position="253"/>
    </location>
</feature>
<comment type="subcellular location">
    <subcellularLocation>
        <location evidence="6">Cell membrane</location>
        <topology evidence="6">Multi-pass membrane protein</topology>
    </subcellularLocation>
    <subcellularLocation>
        <location evidence="1">Membrane</location>
        <topology evidence="1">Multi-pass membrane protein</topology>
    </subcellularLocation>
</comment>
<keyword evidence="3 6" id="KW-0812">Transmembrane</keyword>
<dbReference type="GO" id="GO:0010043">
    <property type="term" value="P:response to zinc ion"/>
    <property type="evidence" value="ECO:0007669"/>
    <property type="project" value="TreeGrafter"/>
</dbReference>
<dbReference type="AlphaFoldDB" id="A0A1F5WSN0"/>
<evidence type="ECO:0000256" key="5">
    <source>
        <dbReference type="ARBA" id="ARBA00023136"/>
    </source>
</evidence>
<dbReference type="GO" id="GO:0043190">
    <property type="term" value="C:ATP-binding cassette (ABC) transporter complex"/>
    <property type="evidence" value="ECO:0007669"/>
    <property type="project" value="InterPro"/>
</dbReference>
<feature type="transmembrane region" description="Helical" evidence="7">
    <location>
        <begin position="58"/>
        <end position="76"/>
    </location>
</feature>
<evidence type="ECO:0000256" key="7">
    <source>
        <dbReference type="SAM" id="Phobius"/>
    </source>
</evidence>
<dbReference type="Gene3D" id="1.10.3470.10">
    <property type="entry name" value="ABC transporter involved in vitamin B12 uptake, BtuC"/>
    <property type="match status" value="1"/>
</dbReference>
<feature type="transmembrane region" description="Helical" evidence="7">
    <location>
        <begin position="34"/>
        <end position="52"/>
    </location>
</feature>
<dbReference type="GO" id="GO:0055085">
    <property type="term" value="P:transmembrane transport"/>
    <property type="evidence" value="ECO:0007669"/>
    <property type="project" value="InterPro"/>
</dbReference>
<feature type="transmembrane region" description="Helical" evidence="7">
    <location>
        <begin position="83"/>
        <end position="103"/>
    </location>
</feature>
<dbReference type="PANTHER" id="PTHR30477:SF0">
    <property type="entry name" value="METAL TRANSPORT SYSTEM MEMBRANE PROTEIN TM_0125-RELATED"/>
    <property type="match status" value="1"/>
</dbReference>
<dbReference type="PANTHER" id="PTHR30477">
    <property type="entry name" value="ABC-TRANSPORTER METAL-BINDING PROTEIN"/>
    <property type="match status" value="1"/>
</dbReference>
<reference evidence="8 9" key="1">
    <citation type="journal article" date="2016" name="Nat. Commun.">
        <title>Thousands of microbial genomes shed light on interconnected biogeochemical processes in an aquifer system.</title>
        <authorList>
            <person name="Anantharaman K."/>
            <person name="Brown C.T."/>
            <person name="Hug L.A."/>
            <person name="Sharon I."/>
            <person name="Castelle C.J."/>
            <person name="Probst A.J."/>
            <person name="Thomas B.C."/>
            <person name="Singh A."/>
            <person name="Wilkins M.J."/>
            <person name="Karaoz U."/>
            <person name="Brodie E.L."/>
            <person name="Williams K.H."/>
            <person name="Hubbard S.S."/>
            <person name="Banfield J.F."/>
        </authorList>
    </citation>
    <scope>NUCLEOTIDE SEQUENCE [LARGE SCALE GENOMIC DNA]</scope>
</reference>
<evidence type="ECO:0000256" key="4">
    <source>
        <dbReference type="ARBA" id="ARBA00022989"/>
    </source>
</evidence>
<dbReference type="Pfam" id="PF00950">
    <property type="entry name" value="ABC-3"/>
    <property type="match status" value="1"/>
</dbReference>
<evidence type="ECO:0000256" key="3">
    <source>
        <dbReference type="ARBA" id="ARBA00022692"/>
    </source>
</evidence>
<feature type="transmembrane region" description="Helical" evidence="7">
    <location>
        <begin position="162"/>
        <end position="180"/>
    </location>
</feature>
<protein>
    <recommendedName>
        <fullName evidence="10">ABC transporter</fullName>
    </recommendedName>
</protein>
<proteinExistence type="inferred from homology"/>
<feature type="transmembrane region" description="Helical" evidence="7">
    <location>
        <begin position="123"/>
        <end position="141"/>
    </location>
</feature>
<comment type="similarity">
    <text evidence="2 6">Belongs to the ABC-3 integral membrane protein family.</text>
</comment>
<organism evidence="8 9">
    <name type="scientific">Candidatus Giovannonibacteria bacterium RIFCSPHIGHO2_02_43_13</name>
    <dbReference type="NCBI Taxonomy" id="1798330"/>
    <lineage>
        <taxon>Bacteria</taxon>
        <taxon>Candidatus Giovannoniibacteriota</taxon>
    </lineage>
</organism>
<evidence type="ECO:0000313" key="8">
    <source>
        <dbReference type="EMBL" id="OGF78646.1"/>
    </source>
</evidence>
<feature type="transmembrane region" description="Helical" evidence="7">
    <location>
        <begin position="210"/>
        <end position="228"/>
    </location>
</feature>
<keyword evidence="4 7" id="KW-1133">Transmembrane helix</keyword>
<evidence type="ECO:0000256" key="1">
    <source>
        <dbReference type="ARBA" id="ARBA00004141"/>
    </source>
</evidence>
<accession>A0A1F5WSN0</accession>
<sequence length="256" mass="27364">MEQTNFIYALLAGGAIAAAGGTIGSFALLRRMALVGDALSHVALPGIALGLIFHFDPFLGAFVFLALGTLIIWMVEHKTKLPVDTLVGVVFTLALAAGALLSTEEEILDTLFGDITTVSGLDMFMAVAISLVIIALLLYFYKKFSLTLISPDLSLSVGYKPHMLELLFLTIFALGVAVGIKFTGVLLIGSLVIIPPATARNIAWSMKSYIRLSAFFGVLGAILGIFAAKIYGLAPGPVFVIIAGVFFFVSVFWRRR</sequence>
<feature type="transmembrane region" description="Helical" evidence="7">
    <location>
        <begin position="6"/>
        <end position="29"/>
    </location>
</feature>
<dbReference type="InterPro" id="IPR037294">
    <property type="entry name" value="ABC_BtuC-like"/>
</dbReference>
<comment type="caution">
    <text evidence="8">The sequence shown here is derived from an EMBL/GenBank/DDBJ whole genome shotgun (WGS) entry which is preliminary data.</text>
</comment>
<evidence type="ECO:0000256" key="6">
    <source>
        <dbReference type="RuleBase" id="RU003943"/>
    </source>
</evidence>
<dbReference type="InterPro" id="IPR001626">
    <property type="entry name" value="ABC_TroCD"/>
</dbReference>
<evidence type="ECO:0000313" key="9">
    <source>
        <dbReference type="Proteomes" id="UP000178425"/>
    </source>
</evidence>
<name>A0A1F5WSN0_9BACT</name>